<name>A0A1S5RCR5_9CAUD</name>
<keyword evidence="2" id="KW-1185">Reference proteome</keyword>
<evidence type="ECO:0000313" key="2">
    <source>
        <dbReference type="Proteomes" id="UP000222183"/>
    </source>
</evidence>
<gene>
    <name evidence="1" type="ORF">LVP1_g033</name>
</gene>
<dbReference type="EMBL" id="KX223815">
    <property type="protein sequence ID" value="ANO57962.1"/>
    <property type="molecule type" value="Genomic_DNA"/>
</dbReference>
<dbReference type="Proteomes" id="UP000222183">
    <property type="component" value="Segment"/>
</dbReference>
<reference evidence="1 2" key="1">
    <citation type="journal article" date="2016" name="J. Dairy Sci.">
        <title>Characterization and adsorption of Lactobacillus virulent phage P1.</title>
        <authorList>
            <person name="Chen X."/>
            <person name="Xi Y."/>
            <person name="Zhang H."/>
            <person name="Wang Z."/>
            <person name="Fan M."/>
            <person name="Liu Y."/>
            <person name="Wu W."/>
        </authorList>
    </citation>
    <scope>NUCLEOTIDE SEQUENCE [LARGE SCALE GENOMIC DNA]</scope>
</reference>
<proteinExistence type="predicted"/>
<organism evidence="1 2">
    <name type="scientific">Lactobacillus phage P1</name>
    <dbReference type="NCBI Taxonomy" id="1846168"/>
    <lineage>
        <taxon>Viruses</taxon>
        <taxon>Duplodnaviria</taxon>
        <taxon>Heunggongvirae</taxon>
        <taxon>Uroviricota</taxon>
        <taxon>Caudoviricetes</taxon>
        <taxon>Tybeckvirinae</taxon>
        <taxon>Maenadvirus</taxon>
        <taxon>Maenadvirus P1</taxon>
    </lineage>
</organism>
<protein>
    <submittedName>
        <fullName evidence="1">Uncharacterized protein</fullName>
    </submittedName>
</protein>
<accession>A0A1S5RCR5</accession>
<evidence type="ECO:0000313" key="1">
    <source>
        <dbReference type="EMBL" id="ANO57962.1"/>
    </source>
</evidence>
<sequence length="118" mass="13715">MEKDLFKELRESARKAIEEKGKPDYWDTLVEALRGSASNGHYCLEMYGRLFDGKEPYDKPTKMLEDMLYNQELYAVNLRKNNLILNITTKVIPLPADPFVDRGGFFKEVHVKIDWGEA</sequence>